<organism evidence="2 3">
    <name type="scientific">Quercus rubra</name>
    <name type="common">Northern red oak</name>
    <name type="synonym">Quercus borealis</name>
    <dbReference type="NCBI Taxonomy" id="3512"/>
    <lineage>
        <taxon>Eukaryota</taxon>
        <taxon>Viridiplantae</taxon>
        <taxon>Streptophyta</taxon>
        <taxon>Embryophyta</taxon>
        <taxon>Tracheophyta</taxon>
        <taxon>Spermatophyta</taxon>
        <taxon>Magnoliopsida</taxon>
        <taxon>eudicotyledons</taxon>
        <taxon>Gunneridae</taxon>
        <taxon>Pentapetalae</taxon>
        <taxon>rosids</taxon>
        <taxon>fabids</taxon>
        <taxon>Fagales</taxon>
        <taxon>Fagaceae</taxon>
        <taxon>Quercus</taxon>
    </lineage>
</organism>
<dbReference type="InterPro" id="IPR006527">
    <property type="entry name" value="F-box-assoc_dom_typ1"/>
</dbReference>
<dbReference type="InterPro" id="IPR017451">
    <property type="entry name" value="F-box-assoc_interact_dom"/>
</dbReference>
<evidence type="ECO:0000313" key="3">
    <source>
        <dbReference type="Proteomes" id="UP001324115"/>
    </source>
</evidence>
<dbReference type="Pfam" id="PF00646">
    <property type="entry name" value="F-box"/>
    <property type="match status" value="1"/>
</dbReference>
<gene>
    <name evidence="2" type="ORF">RGQ29_020433</name>
</gene>
<feature type="domain" description="F-box" evidence="1">
    <location>
        <begin position="11"/>
        <end position="51"/>
    </location>
</feature>
<dbReference type="Proteomes" id="UP001324115">
    <property type="component" value="Unassembled WGS sequence"/>
</dbReference>
<dbReference type="InterPro" id="IPR001810">
    <property type="entry name" value="F-box_dom"/>
</dbReference>
<dbReference type="EMBL" id="JAXUIC010000005">
    <property type="protein sequence ID" value="KAK4589838.1"/>
    <property type="molecule type" value="Genomic_DNA"/>
</dbReference>
<dbReference type="Gene3D" id="1.20.1280.50">
    <property type="match status" value="1"/>
</dbReference>
<dbReference type="PANTHER" id="PTHR31672:SF13">
    <property type="entry name" value="F-BOX PROTEIN CPR30-LIKE"/>
    <property type="match status" value="1"/>
</dbReference>
<dbReference type="NCBIfam" id="TIGR01640">
    <property type="entry name" value="F_box_assoc_1"/>
    <property type="match status" value="1"/>
</dbReference>
<dbReference type="Pfam" id="PF24626">
    <property type="entry name" value="SH3_Tf2-1"/>
    <property type="match status" value="1"/>
</dbReference>
<evidence type="ECO:0000313" key="2">
    <source>
        <dbReference type="EMBL" id="KAK4589838.1"/>
    </source>
</evidence>
<dbReference type="CDD" id="cd22157">
    <property type="entry name" value="F-box_AtFBW1-like"/>
    <property type="match status" value="1"/>
</dbReference>
<dbReference type="InterPro" id="IPR056924">
    <property type="entry name" value="SH3_Tf2-1"/>
</dbReference>
<accession>A0AAN7IQ18</accession>
<sequence>MDATTAVSSYFPQELISGILSQLPVKALLRFLCVLKQWNSIIADPDFMKIHLKCSIENNRDRTIIINDQISPSSEYFSIDFACMIINPVHPFPPSRYFYSEPTSWAVAMEISLKYPLIKRYRKLPFERLEYSRSTNGPLFAFGRDLRNDDYKVLRVVDLNVKVYSLKSNSWKGVEEEWPIDKASICSKPTYFNGALHFIVKTPDYTTNLPRGMRLIVSFDLATEKFQVFKTPSQRTWREHLEVLGGHLCFISMDPYGQMNFVWMMKEYGVDSSWTRIYKIEKDTVPLTCDFANLKLRKLAPRFYGPFQVLQKVGEVSYKLDLPEGSLIHLVFHVFNLKAKLGHHVMPSPTLPSVNANMVLSPKPMSILAARSHHLRSRLITQVLVQWHVLTLSRPMRLELSRFSGEDPASWVYKANQYFKYYNTPIREKLMLASFHMEVEALIWFQDNEEAGLFC</sequence>
<reference evidence="2 3" key="1">
    <citation type="journal article" date="2023" name="G3 (Bethesda)">
        <title>A haplotype-resolved chromosome-scale genome for Quercus rubra L. provides insights into the genetics of adaptive traits for red oak species.</title>
        <authorList>
            <person name="Kapoor B."/>
            <person name="Jenkins J."/>
            <person name="Schmutz J."/>
            <person name="Zhebentyayeva T."/>
            <person name="Kuelheim C."/>
            <person name="Coggeshall M."/>
            <person name="Heim C."/>
            <person name="Lasky J.R."/>
            <person name="Leites L."/>
            <person name="Islam-Faridi N."/>
            <person name="Romero-Severson J."/>
            <person name="DeLeo V.L."/>
            <person name="Lucas S.M."/>
            <person name="Lazic D."/>
            <person name="Gailing O."/>
            <person name="Carlson J."/>
            <person name="Staton M."/>
        </authorList>
    </citation>
    <scope>NUCLEOTIDE SEQUENCE [LARGE SCALE GENOMIC DNA]</scope>
    <source>
        <strain evidence="2">Pseudo-F2</strain>
    </source>
</reference>
<dbReference type="InterPro" id="IPR050796">
    <property type="entry name" value="SCF_F-box_component"/>
</dbReference>
<dbReference type="InterPro" id="IPR036047">
    <property type="entry name" value="F-box-like_dom_sf"/>
</dbReference>
<dbReference type="SUPFAM" id="SSF81383">
    <property type="entry name" value="F-box domain"/>
    <property type="match status" value="1"/>
</dbReference>
<name>A0AAN7IQ18_QUERU</name>
<proteinExistence type="predicted"/>
<dbReference type="Pfam" id="PF07734">
    <property type="entry name" value="FBA_1"/>
    <property type="match status" value="1"/>
</dbReference>
<evidence type="ECO:0000259" key="1">
    <source>
        <dbReference type="SMART" id="SM00256"/>
    </source>
</evidence>
<keyword evidence="3" id="KW-1185">Reference proteome</keyword>
<protein>
    <recommendedName>
        <fullName evidence="1">F-box domain-containing protein</fullName>
    </recommendedName>
</protein>
<dbReference type="SMART" id="SM00256">
    <property type="entry name" value="FBOX"/>
    <property type="match status" value="1"/>
</dbReference>
<dbReference type="PANTHER" id="PTHR31672">
    <property type="entry name" value="BNACNNG10540D PROTEIN"/>
    <property type="match status" value="1"/>
</dbReference>
<dbReference type="AlphaFoldDB" id="A0AAN7IQ18"/>
<comment type="caution">
    <text evidence="2">The sequence shown here is derived from an EMBL/GenBank/DDBJ whole genome shotgun (WGS) entry which is preliminary data.</text>
</comment>